<name>A0A6J7G289_9ZZZZ</name>
<gene>
    <name evidence="2" type="ORF">UFOPK3555_00801</name>
</gene>
<evidence type="ECO:0000256" key="1">
    <source>
        <dbReference type="SAM" id="MobiDB-lite"/>
    </source>
</evidence>
<reference evidence="2" key="1">
    <citation type="submission" date="2020-05" db="EMBL/GenBank/DDBJ databases">
        <authorList>
            <person name="Chiriac C."/>
            <person name="Salcher M."/>
            <person name="Ghai R."/>
            <person name="Kavagutti S V."/>
        </authorList>
    </citation>
    <scope>NUCLEOTIDE SEQUENCE</scope>
</reference>
<evidence type="ECO:0000313" key="2">
    <source>
        <dbReference type="EMBL" id="CAB4898940.1"/>
    </source>
</evidence>
<feature type="region of interest" description="Disordered" evidence="1">
    <location>
        <begin position="158"/>
        <end position="182"/>
    </location>
</feature>
<dbReference type="AlphaFoldDB" id="A0A6J7G289"/>
<organism evidence="2">
    <name type="scientific">freshwater metagenome</name>
    <dbReference type="NCBI Taxonomy" id="449393"/>
    <lineage>
        <taxon>unclassified sequences</taxon>
        <taxon>metagenomes</taxon>
        <taxon>ecological metagenomes</taxon>
    </lineage>
</organism>
<sequence length="202" mass="21414">MLPAPPAIAATESTKRILLLLGTLPSLSIRPPSVAIAVTVPTVSKKSESKSVKTRRIAAMMVTPSTWNPPSRSKSPKRLKSGFATISEGIDGTFSPHPFGLTLPVAPSKLGPILKAFSTMIARTVAAMMLIRIAPLTFFTKSAIIKIRPKPKMIIGHPTRVPLSPSVTGTGPAPVRRTNPASTRPINVMKSPIPTEIAILSC</sequence>
<accession>A0A6J7G289</accession>
<protein>
    <submittedName>
        <fullName evidence="2">Unannotated protein</fullName>
    </submittedName>
</protein>
<dbReference type="EMBL" id="CAFBME010000082">
    <property type="protein sequence ID" value="CAB4898940.1"/>
    <property type="molecule type" value="Genomic_DNA"/>
</dbReference>
<proteinExistence type="predicted"/>